<dbReference type="SMART" id="SM00271">
    <property type="entry name" value="DnaJ"/>
    <property type="match status" value="1"/>
</dbReference>
<dbReference type="InterPro" id="IPR036869">
    <property type="entry name" value="J_dom_sf"/>
</dbReference>
<feature type="compositionally biased region" description="Basic and acidic residues" evidence="1">
    <location>
        <begin position="140"/>
        <end position="151"/>
    </location>
</feature>
<evidence type="ECO:0000259" key="2">
    <source>
        <dbReference type="PROSITE" id="PS50076"/>
    </source>
</evidence>
<organism evidence="3 4">
    <name type="scientific">Prorocentrum cordatum</name>
    <dbReference type="NCBI Taxonomy" id="2364126"/>
    <lineage>
        <taxon>Eukaryota</taxon>
        <taxon>Sar</taxon>
        <taxon>Alveolata</taxon>
        <taxon>Dinophyceae</taxon>
        <taxon>Prorocentrales</taxon>
        <taxon>Prorocentraceae</taxon>
        <taxon>Prorocentrum</taxon>
    </lineage>
</organism>
<keyword evidence="4" id="KW-1185">Reference proteome</keyword>
<feature type="region of interest" description="Disordered" evidence="1">
    <location>
        <begin position="132"/>
        <end position="151"/>
    </location>
</feature>
<dbReference type="Pfam" id="PF00226">
    <property type="entry name" value="DnaJ"/>
    <property type="match status" value="1"/>
</dbReference>
<evidence type="ECO:0000313" key="3">
    <source>
        <dbReference type="EMBL" id="CAK0851675.1"/>
    </source>
</evidence>
<protein>
    <recommendedName>
        <fullName evidence="2">J domain-containing protein</fullName>
    </recommendedName>
</protein>
<evidence type="ECO:0000313" key="4">
    <source>
        <dbReference type="Proteomes" id="UP001189429"/>
    </source>
</evidence>
<feature type="domain" description="J" evidence="2">
    <location>
        <begin position="10"/>
        <end position="61"/>
    </location>
</feature>
<evidence type="ECO:0000256" key="1">
    <source>
        <dbReference type="SAM" id="MobiDB-lite"/>
    </source>
</evidence>
<dbReference type="EMBL" id="CAUYUJ010015261">
    <property type="protein sequence ID" value="CAK0851675.1"/>
    <property type="molecule type" value="Genomic_DNA"/>
</dbReference>
<dbReference type="PROSITE" id="PS50076">
    <property type="entry name" value="DNAJ_2"/>
    <property type="match status" value="1"/>
</dbReference>
<reference evidence="3" key="1">
    <citation type="submission" date="2023-10" db="EMBL/GenBank/DDBJ databases">
        <authorList>
            <person name="Chen Y."/>
            <person name="Shah S."/>
            <person name="Dougan E. K."/>
            <person name="Thang M."/>
            <person name="Chan C."/>
        </authorList>
    </citation>
    <scope>NUCLEOTIDE SEQUENCE [LARGE SCALE GENOMIC DNA]</scope>
</reference>
<dbReference type="SUPFAM" id="SSF46565">
    <property type="entry name" value="Chaperone J-domain"/>
    <property type="match status" value="1"/>
</dbReference>
<sequence>MAGSEKVMARPFDILGIAREGSDGHDVRKAYRRLALLIHPDKNPGLEELSRARGLKSHALGSQSLGALVAVAGRGVKSHALGSQSLGGLLLLRLLLRLALLVFDFYQTIFVTPAQCQEALIRLQQGREAAEAEMQQSDAAGEKSGRGGETRCDATTAAANAGVDSAFKCKYPGCDLAPCKQCANGCCTRNITHCHMIARGKDGQQCFFHPPPRVRLYHFEAPLGAAEVMKGLEPAVGPDEPAAGPELMASGPAPDSCGAPGAAAGGEAAVVSFAARLKEPRGGGAGPLQGQPQAFEAMAALCAARAGLKSAIEPQSRGKRRNNRHFMFKSCLAPDTSARGPPQDILRQVLARPALKQQLALVLGQLLSCVLVPSLIVPQPAFVSSSHLLDVSLPNSYVFDNRALAPLYFFAGKSPKTQRRELQVGAHANAPSQPRWGHVAAQRMGIDKAVINDEFQRLSFATVCLAPAETPKTNEDVWLGDKCPERNGLLAVKELYKKPIQPRGSTVLSKQDRLIYIPLKLLGTSTIFDPDTEDDLRDLAFDLEQTSEKIPKAAAKLDFGETRTLRRRRGPAAPRVAEPAVNAEIGAPKGSDFYLELLPADSRTLEEDNYWIRRRQKWIVKKKVDAVAKGNKTARFYAKSMFGEETLSVGTCVVIAPATSTGRIRASFRRVLIDSSRGSGYRGRLLLPGSCYLLSTCDCICGMGYYNQQFVIISCSANSDFALVEHVQPVAVSKRVDSHLSVCGSSTLCL</sequence>
<proteinExistence type="predicted"/>
<dbReference type="Proteomes" id="UP001189429">
    <property type="component" value="Unassembled WGS sequence"/>
</dbReference>
<dbReference type="CDD" id="cd06257">
    <property type="entry name" value="DnaJ"/>
    <property type="match status" value="1"/>
</dbReference>
<gene>
    <name evidence="3" type="ORF">PCOR1329_LOCUS43767</name>
</gene>
<comment type="caution">
    <text evidence="3">The sequence shown here is derived from an EMBL/GenBank/DDBJ whole genome shotgun (WGS) entry which is preliminary data.</text>
</comment>
<name>A0ABN9TZQ2_9DINO</name>
<dbReference type="Gene3D" id="1.10.287.110">
    <property type="entry name" value="DnaJ domain"/>
    <property type="match status" value="1"/>
</dbReference>
<accession>A0ABN9TZQ2</accession>
<dbReference type="InterPro" id="IPR001623">
    <property type="entry name" value="DnaJ_domain"/>
</dbReference>